<dbReference type="Pfam" id="PF00069">
    <property type="entry name" value="Pkinase"/>
    <property type="match status" value="1"/>
</dbReference>
<dbReference type="GeneID" id="106063821"/>
<dbReference type="GO" id="GO:0044773">
    <property type="term" value="P:mitotic DNA damage checkpoint signaling"/>
    <property type="evidence" value="ECO:0007669"/>
    <property type="project" value="TreeGrafter"/>
</dbReference>
<protein>
    <submittedName>
        <fullName evidence="3">Dual specificity tyrosine-phosphorylation-regulated kinase 4-like</fullName>
    </submittedName>
</protein>
<dbReference type="AlphaFoldDB" id="A0A9W2ZSK8"/>
<dbReference type="GO" id="GO:0005524">
    <property type="term" value="F:ATP binding"/>
    <property type="evidence" value="ECO:0007669"/>
    <property type="project" value="InterPro"/>
</dbReference>
<dbReference type="InterPro" id="IPR008271">
    <property type="entry name" value="Ser/Thr_kinase_AS"/>
</dbReference>
<feature type="domain" description="Protein kinase" evidence="1">
    <location>
        <begin position="153"/>
        <end position="447"/>
    </location>
</feature>
<accession>A0A9W2ZSK8</accession>
<dbReference type="PROSITE" id="PS50011">
    <property type="entry name" value="PROTEIN_KINASE_DOM"/>
    <property type="match status" value="1"/>
</dbReference>
<dbReference type="OrthoDB" id="6071813at2759"/>
<dbReference type="GO" id="GO:0005634">
    <property type="term" value="C:nucleus"/>
    <property type="evidence" value="ECO:0007669"/>
    <property type="project" value="TreeGrafter"/>
</dbReference>
<dbReference type="PROSITE" id="PS00108">
    <property type="entry name" value="PROTEIN_KINASE_ST"/>
    <property type="match status" value="1"/>
</dbReference>
<dbReference type="GO" id="GO:0004674">
    <property type="term" value="F:protein serine/threonine kinase activity"/>
    <property type="evidence" value="ECO:0007669"/>
    <property type="project" value="TreeGrafter"/>
</dbReference>
<keyword evidence="2" id="KW-1185">Reference proteome</keyword>
<dbReference type="PANTHER" id="PTHR44167:SF24">
    <property type="entry name" value="SERINE_THREONINE-PROTEIN KINASE CHK2"/>
    <property type="match status" value="1"/>
</dbReference>
<proteinExistence type="predicted"/>
<evidence type="ECO:0000313" key="3">
    <source>
        <dbReference type="RefSeq" id="XP_055877884.1"/>
    </source>
</evidence>
<dbReference type="InterPro" id="IPR011009">
    <property type="entry name" value="Kinase-like_dom_sf"/>
</dbReference>
<reference evidence="3" key="1">
    <citation type="submission" date="2025-08" db="UniProtKB">
        <authorList>
            <consortium name="RefSeq"/>
        </authorList>
    </citation>
    <scope>IDENTIFICATION</scope>
</reference>
<dbReference type="RefSeq" id="XP_055877884.1">
    <property type="nucleotide sequence ID" value="XM_056021909.1"/>
</dbReference>
<dbReference type="Gene3D" id="3.30.200.20">
    <property type="entry name" value="Phosphorylase Kinase, domain 1"/>
    <property type="match status" value="1"/>
</dbReference>
<sequence length="596" mass="68732">MSVEEIENLSQMEVIYNFKMKSPGSILCSDMSLEDNDNEIQTNVMPKRVIVDATYMGQIDQENESSSQKEDYDNCIIDKKAYVSGAKDFKQTCYTFNLPFRQKDCWRQKTVHYSSDYGDELHRQLNNLHEQREIKPFDYSFNKQMYSGCQNIGPIEEKERKGGFGKVYLYEDIQTGWRLAVKKVEEVKNKHLQVNEVEVPIHFPNEINIARVLGCFFDGLDFYIIQEHAGKSLCEADKDEFNMFRTPNKSLTFAFQLFTGLNVLSQHGITHCDVKPQNVCFSKTHDGSFLVKLIDFGSCQTKKDPASCSGLTKEYLPPDFNKAYFNTRLACHRDERACTEHLRSLNEKDDIWAAGLTLLYIYKENHPMLQYFAEQLSKFKDLEMNEKRKENNRLIGGLTDPLSDYFTTKCAALDNILRCILVVNSDLRWTASPILAYLQDQLDRSFMATAMSEPCDDFIDIKKGNGQREPIISDIGNTPVEDGAQYFGLIMKSKKKYYTDKISDKARTTRQNHPEVGKNSHCAVQETNQQEAMMEYSLQREQFVFPPYQPQYQSEHQPSNQSSSPIRECLPVTQARAVKENNIPRFDLLLGDSNLC</sequence>
<dbReference type="SUPFAM" id="SSF56112">
    <property type="entry name" value="Protein kinase-like (PK-like)"/>
    <property type="match status" value="1"/>
</dbReference>
<dbReference type="PANTHER" id="PTHR44167">
    <property type="entry name" value="OVARIAN-SPECIFIC SERINE/THREONINE-PROTEIN KINASE LOK-RELATED"/>
    <property type="match status" value="1"/>
</dbReference>
<organism evidence="2 3">
    <name type="scientific">Biomphalaria glabrata</name>
    <name type="common">Bloodfluke planorb</name>
    <name type="synonym">Freshwater snail</name>
    <dbReference type="NCBI Taxonomy" id="6526"/>
    <lineage>
        <taxon>Eukaryota</taxon>
        <taxon>Metazoa</taxon>
        <taxon>Spiralia</taxon>
        <taxon>Lophotrochozoa</taxon>
        <taxon>Mollusca</taxon>
        <taxon>Gastropoda</taxon>
        <taxon>Heterobranchia</taxon>
        <taxon>Euthyneura</taxon>
        <taxon>Panpulmonata</taxon>
        <taxon>Hygrophila</taxon>
        <taxon>Lymnaeoidea</taxon>
        <taxon>Planorbidae</taxon>
        <taxon>Biomphalaria</taxon>
    </lineage>
</organism>
<evidence type="ECO:0000313" key="2">
    <source>
        <dbReference type="Proteomes" id="UP001165740"/>
    </source>
</evidence>
<evidence type="ECO:0000259" key="1">
    <source>
        <dbReference type="PROSITE" id="PS50011"/>
    </source>
</evidence>
<dbReference type="SMART" id="SM00220">
    <property type="entry name" value="S_TKc"/>
    <property type="match status" value="1"/>
</dbReference>
<dbReference type="Gene3D" id="1.10.510.10">
    <property type="entry name" value="Transferase(Phosphotransferase) domain 1"/>
    <property type="match status" value="1"/>
</dbReference>
<dbReference type="Proteomes" id="UP001165740">
    <property type="component" value="Chromosome 2"/>
</dbReference>
<dbReference type="CDD" id="cd00180">
    <property type="entry name" value="PKc"/>
    <property type="match status" value="1"/>
</dbReference>
<gene>
    <name evidence="3" type="primary">LOC106063821</name>
</gene>
<name>A0A9W2ZSK8_BIOGL</name>
<dbReference type="GO" id="GO:0005737">
    <property type="term" value="C:cytoplasm"/>
    <property type="evidence" value="ECO:0007669"/>
    <property type="project" value="TreeGrafter"/>
</dbReference>
<dbReference type="InterPro" id="IPR000719">
    <property type="entry name" value="Prot_kinase_dom"/>
</dbReference>